<proteinExistence type="predicted"/>
<gene>
    <name evidence="1" type="ORF">FGG08_003535</name>
</gene>
<reference evidence="1" key="1">
    <citation type="submission" date="2021-03" db="EMBL/GenBank/DDBJ databases">
        <title>Comparative genomics and phylogenomic investigation of the class Geoglossomycetes provide insights into ecological specialization and systematics.</title>
        <authorList>
            <person name="Melie T."/>
            <person name="Pirro S."/>
            <person name="Miller A.N."/>
            <person name="Quandt A."/>
        </authorList>
    </citation>
    <scope>NUCLEOTIDE SEQUENCE</scope>
    <source>
        <strain evidence="1">GBOQ0MN5Z8</strain>
    </source>
</reference>
<evidence type="ECO:0000313" key="1">
    <source>
        <dbReference type="EMBL" id="KAH0541986.1"/>
    </source>
</evidence>
<comment type="caution">
    <text evidence="1">The sequence shown here is derived from an EMBL/GenBank/DDBJ whole genome shotgun (WGS) entry which is preliminary data.</text>
</comment>
<name>A0A9P8I704_9PEZI</name>
<dbReference type="EMBL" id="JAGHQL010000063">
    <property type="protein sequence ID" value="KAH0541986.1"/>
    <property type="molecule type" value="Genomic_DNA"/>
</dbReference>
<sequence length="217" mass="25091">MYHAGLWSDTLTYDLLQRVPKKWGLSILEFQYERVARPSEWRAPTWSWASVKSAVEYEDLAGFESKLTSCEVEIEHAGESETGQLESATLEVSGLLVEVTVHQPQTNDERQRHRTAYLEFGDLVIHFEEDYDIWGDPSSPIEEEGALFYLLVGEWLKDESSENGYDKLWYMVLNQVDSENDLYERVGVATIPIEEGKFETYKDFLCSLRQTENVCIL</sequence>
<dbReference type="PANTHER" id="PTHR33112:SF9">
    <property type="entry name" value="HETEROKARYON INCOMPATIBILITY DOMAIN-CONTAINING PROTEIN"/>
    <property type="match status" value="1"/>
</dbReference>
<evidence type="ECO:0000313" key="2">
    <source>
        <dbReference type="Proteomes" id="UP000698800"/>
    </source>
</evidence>
<organism evidence="1 2">
    <name type="scientific">Glutinoglossum americanum</name>
    <dbReference type="NCBI Taxonomy" id="1670608"/>
    <lineage>
        <taxon>Eukaryota</taxon>
        <taxon>Fungi</taxon>
        <taxon>Dikarya</taxon>
        <taxon>Ascomycota</taxon>
        <taxon>Pezizomycotina</taxon>
        <taxon>Geoglossomycetes</taxon>
        <taxon>Geoglossales</taxon>
        <taxon>Geoglossaceae</taxon>
        <taxon>Glutinoglossum</taxon>
    </lineage>
</organism>
<dbReference type="Proteomes" id="UP000698800">
    <property type="component" value="Unassembled WGS sequence"/>
</dbReference>
<dbReference type="PANTHER" id="PTHR33112">
    <property type="entry name" value="DOMAIN PROTEIN, PUTATIVE-RELATED"/>
    <property type="match status" value="1"/>
</dbReference>
<dbReference type="OrthoDB" id="5362512at2759"/>
<protein>
    <submittedName>
        <fullName evidence="1">Uncharacterized protein</fullName>
    </submittedName>
</protein>
<keyword evidence="2" id="KW-1185">Reference proteome</keyword>
<accession>A0A9P8I704</accession>
<dbReference type="AlphaFoldDB" id="A0A9P8I704"/>